<organism evidence="1 2">
    <name type="scientific">Arthrobacter terrae</name>
    <dbReference type="NCBI Taxonomy" id="2935737"/>
    <lineage>
        <taxon>Bacteria</taxon>
        <taxon>Bacillati</taxon>
        <taxon>Actinomycetota</taxon>
        <taxon>Actinomycetes</taxon>
        <taxon>Micrococcales</taxon>
        <taxon>Micrococcaceae</taxon>
        <taxon>Arthrobacter</taxon>
    </lineage>
</organism>
<dbReference type="EMBL" id="JADNYM010000034">
    <property type="protein sequence ID" value="MBG0741597.1"/>
    <property type="molecule type" value="Genomic_DNA"/>
</dbReference>
<reference evidence="1 2" key="1">
    <citation type="submission" date="2020-11" db="EMBL/GenBank/DDBJ databases">
        <title>Arthrobacter antarcticus sp. nov., isolated from Antarctic Soil.</title>
        <authorList>
            <person name="Li J."/>
        </authorList>
    </citation>
    <scope>NUCLEOTIDE SEQUENCE [LARGE SCALE GENOMIC DNA]</scope>
    <source>
        <strain evidence="1 2">Z1-20</strain>
    </source>
</reference>
<sequence>MKKIFWLGMGIAIGAIAVRKVTQARGALGPAGLNRAVGQLSDSIHNFADAVREGMSEREGDLRGALGLDSVDPAASTGRRAAVGPSI</sequence>
<evidence type="ECO:0000313" key="1">
    <source>
        <dbReference type="EMBL" id="MBG0741597.1"/>
    </source>
</evidence>
<evidence type="ECO:0008006" key="3">
    <source>
        <dbReference type="Google" id="ProtNLM"/>
    </source>
</evidence>
<dbReference type="Proteomes" id="UP000655366">
    <property type="component" value="Unassembled WGS sequence"/>
</dbReference>
<comment type="caution">
    <text evidence="1">The sequence shown here is derived from an EMBL/GenBank/DDBJ whole genome shotgun (WGS) entry which is preliminary data.</text>
</comment>
<evidence type="ECO:0000313" key="2">
    <source>
        <dbReference type="Proteomes" id="UP000655366"/>
    </source>
</evidence>
<dbReference type="AlphaFoldDB" id="A0A931GCC5"/>
<proteinExistence type="predicted"/>
<dbReference type="RefSeq" id="WP_196398529.1">
    <property type="nucleotide sequence ID" value="NZ_JADNYM010000034.1"/>
</dbReference>
<protein>
    <recommendedName>
        <fullName evidence="3">Secreted protein</fullName>
    </recommendedName>
</protein>
<keyword evidence="2" id="KW-1185">Reference proteome</keyword>
<name>A0A931GCC5_9MICC</name>
<accession>A0A931GCC5</accession>
<gene>
    <name evidence="1" type="ORF">IV500_19755</name>
</gene>